<feature type="transmembrane region" description="Helical" evidence="1">
    <location>
        <begin position="87"/>
        <end position="106"/>
    </location>
</feature>
<dbReference type="PANTHER" id="PTHR37309">
    <property type="entry name" value="SLR0284 PROTEIN"/>
    <property type="match status" value="1"/>
</dbReference>
<name>A0ABV9PY30_9BACL</name>
<keyword evidence="1" id="KW-1133">Transmembrane helix</keyword>
<dbReference type="PANTHER" id="PTHR37309:SF1">
    <property type="entry name" value="SLR0284 PROTEIN"/>
    <property type="match status" value="1"/>
</dbReference>
<organism evidence="2 3">
    <name type="scientific">Effusibacillus consociatus</name>
    <dbReference type="NCBI Taxonomy" id="1117041"/>
    <lineage>
        <taxon>Bacteria</taxon>
        <taxon>Bacillati</taxon>
        <taxon>Bacillota</taxon>
        <taxon>Bacilli</taxon>
        <taxon>Bacillales</taxon>
        <taxon>Alicyclobacillaceae</taxon>
        <taxon>Effusibacillus</taxon>
    </lineage>
</organism>
<reference evidence="3" key="1">
    <citation type="journal article" date="2019" name="Int. J. Syst. Evol. Microbiol.">
        <title>The Global Catalogue of Microorganisms (GCM) 10K type strain sequencing project: providing services to taxonomists for standard genome sequencing and annotation.</title>
        <authorList>
            <consortium name="The Broad Institute Genomics Platform"/>
            <consortium name="The Broad Institute Genome Sequencing Center for Infectious Disease"/>
            <person name="Wu L."/>
            <person name="Ma J."/>
        </authorList>
    </citation>
    <scope>NUCLEOTIDE SEQUENCE [LARGE SCALE GENOMIC DNA]</scope>
    <source>
        <strain evidence="3">WYCCWR 12678</strain>
    </source>
</reference>
<evidence type="ECO:0000313" key="2">
    <source>
        <dbReference type="EMBL" id="MFC4766950.1"/>
    </source>
</evidence>
<sequence>MSNLVGVIVRFVVSAIVLMIVGFIVPGFTGLTFFSAILAAIVIAALGWVIERLFGREVSPFARGIAGFLSSAAVIYIAQWFVPGMRVTILGALLASLVIGIIDLFVPSNVMRRGTAGDRDRIGDRRD</sequence>
<dbReference type="RefSeq" id="WP_380024844.1">
    <property type="nucleotide sequence ID" value="NZ_JBHSHC010000034.1"/>
</dbReference>
<evidence type="ECO:0000313" key="3">
    <source>
        <dbReference type="Proteomes" id="UP001596002"/>
    </source>
</evidence>
<feature type="transmembrane region" description="Helical" evidence="1">
    <location>
        <begin position="61"/>
        <end position="81"/>
    </location>
</feature>
<comment type="caution">
    <text evidence="2">The sequence shown here is derived from an EMBL/GenBank/DDBJ whole genome shotgun (WGS) entry which is preliminary data.</text>
</comment>
<accession>A0ABV9PY30</accession>
<protein>
    <submittedName>
        <fullName evidence="2">Phage holin family protein</fullName>
    </submittedName>
</protein>
<feature type="transmembrane region" description="Helical" evidence="1">
    <location>
        <begin position="31"/>
        <end position="49"/>
    </location>
</feature>
<keyword evidence="1" id="KW-0472">Membrane</keyword>
<dbReference type="Pfam" id="PF04020">
    <property type="entry name" value="Phage_holin_4_2"/>
    <property type="match status" value="1"/>
</dbReference>
<feature type="transmembrane region" description="Helical" evidence="1">
    <location>
        <begin position="7"/>
        <end position="25"/>
    </location>
</feature>
<evidence type="ECO:0000256" key="1">
    <source>
        <dbReference type="SAM" id="Phobius"/>
    </source>
</evidence>
<dbReference type="InterPro" id="IPR007165">
    <property type="entry name" value="Phage_holin_4_2"/>
</dbReference>
<dbReference type="Proteomes" id="UP001596002">
    <property type="component" value="Unassembled WGS sequence"/>
</dbReference>
<keyword evidence="3" id="KW-1185">Reference proteome</keyword>
<dbReference type="EMBL" id="JBHSHC010000034">
    <property type="protein sequence ID" value="MFC4766950.1"/>
    <property type="molecule type" value="Genomic_DNA"/>
</dbReference>
<proteinExistence type="predicted"/>
<gene>
    <name evidence="2" type="ORF">ACFO8Q_06150</name>
</gene>
<keyword evidence="1" id="KW-0812">Transmembrane</keyword>